<dbReference type="RefSeq" id="WP_296952571.1">
    <property type="nucleotide sequence ID" value="NZ_LT599021.1"/>
</dbReference>
<dbReference type="SUPFAM" id="SSF102405">
    <property type="entry name" value="MCP/YpsA-like"/>
    <property type="match status" value="1"/>
</dbReference>
<sequence>MDNIHINKSKTIAFTGHRHINGDNIAPLREELTHTIHQQYLNGYTTYIVGGAVGFDLLAAEIVLELQQEFTDIQLLCAVPYAGHHIYFRNESMQRYIHIADKATANIILSTHYYDDCSLRRNDYMIEHCSLLIAYYGQSSRSGTGYTVRRAEANNIPIINLYKQSKP</sequence>
<organism evidence="1">
    <name type="scientific">uncultured Dysgonomonas sp</name>
    <dbReference type="NCBI Taxonomy" id="206096"/>
    <lineage>
        <taxon>Bacteria</taxon>
        <taxon>Pseudomonadati</taxon>
        <taxon>Bacteroidota</taxon>
        <taxon>Bacteroidia</taxon>
        <taxon>Bacteroidales</taxon>
        <taxon>Dysgonomonadaceae</taxon>
        <taxon>Dysgonomonas</taxon>
        <taxon>environmental samples</taxon>
    </lineage>
</organism>
<evidence type="ECO:0008006" key="2">
    <source>
        <dbReference type="Google" id="ProtNLM"/>
    </source>
</evidence>
<dbReference type="PANTHER" id="PTHR38440">
    <property type="entry name" value="UPF0398 PROTEIN YPSA"/>
    <property type="match status" value="1"/>
</dbReference>
<protein>
    <recommendedName>
        <fullName evidence="2">DUF1273 family protein</fullName>
    </recommendedName>
</protein>
<accession>A0A212KFA6</accession>
<dbReference type="Pfam" id="PF06908">
    <property type="entry name" value="YpsA"/>
    <property type="match status" value="1"/>
</dbReference>
<reference evidence="1" key="1">
    <citation type="submission" date="2016-04" db="EMBL/GenBank/DDBJ databases">
        <authorList>
            <person name="Evans L.H."/>
            <person name="Alamgir A."/>
            <person name="Owens N."/>
            <person name="Weber N.D."/>
            <person name="Virtaneva K."/>
            <person name="Barbian K."/>
            <person name="Babar A."/>
            <person name="Rosenke K."/>
        </authorList>
    </citation>
    <scope>NUCLEOTIDE SEQUENCE</scope>
    <source>
        <strain evidence="1">86-2</strain>
    </source>
</reference>
<dbReference type="Gene3D" id="3.40.50.450">
    <property type="match status" value="1"/>
</dbReference>
<dbReference type="PANTHER" id="PTHR38440:SF1">
    <property type="entry name" value="UPF0398 PROTEIN SPR0331"/>
    <property type="match status" value="1"/>
</dbReference>
<dbReference type="AlphaFoldDB" id="A0A212KFA6"/>
<name>A0A212KFA6_9BACT</name>
<dbReference type="EMBL" id="FLUL01000002">
    <property type="protein sequence ID" value="SBW10321.1"/>
    <property type="molecule type" value="Genomic_DNA"/>
</dbReference>
<gene>
    <name evidence="1" type="ORF">KL86DYS2_20038</name>
</gene>
<evidence type="ECO:0000313" key="1">
    <source>
        <dbReference type="EMBL" id="SBW10321.1"/>
    </source>
</evidence>
<proteinExistence type="predicted"/>
<dbReference type="InterPro" id="IPR010697">
    <property type="entry name" value="YspA"/>
</dbReference>